<dbReference type="GeneID" id="81472461"/>
<dbReference type="GO" id="GO:0016491">
    <property type="term" value="F:oxidoreductase activity"/>
    <property type="evidence" value="ECO:0007669"/>
    <property type="project" value="UniProtKB-KW"/>
</dbReference>
<proteinExistence type="inferred from homology"/>
<protein>
    <submittedName>
        <fullName evidence="5">SDR family NAD(P)-dependent oxidoreductase</fullName>
    </submittedName>
</protein>
<dbReference type="CDD" id="cd05233">
    <property type="entry name" value="SDR_c"/>
    <property type="match status" value="1"/>
</dbReference>
<evidence type="ECO:0000259" key="4">
    <source>
        <dbReference type="SMART" id="SM00822"/>
    </source>
</evidence>
<dbReference type="InterPro" id="IPR036291">
    <property type="entry name" value="NAD(P)-bd_dom_sf"/>
</dbReference>
<dbReference type="EMBL" id="CP060731">
    <property type="protein sequence ID" value="QNN77374.1"/>
    <property type="molecule type" value="Genomic_DNA"/>
</dbReference>
<feature type="domain" description="Ketoreductase" evidence="4">
    <location>
        <begin position="11"/>
        <end position="181"/>
    </location>
</feature>
<comment type="similarity">
    <text evidence="1 3">Belongs to the short-chain dehydrogenases/reductases (SDR) family.</text>
</comment>
<evidence type="ECO:0000256" key="2">
    <source>
        <dbReference type="ARBA" id="ARBA00023002"/>
    </source>
</evidence>
<dbReference type="SMART" id="SM00822">
    <property type="entry name" value="PKS_KR"/>
    <property type="match status" value="1"/>
</dbReference>
<evidence type="ECO:0000313" key="6">
    <source>
        <dbReference type="Proteomes" id="UP000515838"/>
    </source>
</evidence>
<evidence type="ECO:0000256" key="3">
    <source>
        <dbReference type="RuleBase" id="RU000363"/>
    </source>
</evidence>
<dbReference type="RefSeq" id="WP_187572982.1">
    <property type="nucleotide sequence ID" value="NZ_CP060731.1"/>
</dbReference>
<dbReference type="InterPro" id="IPR002347">
    <property type="entry name" value="SDR_fam"/>
</dbReference>
<dbReference type="AlphaFoldDB" id="A0A7G9TB99"/>
<evidence type="ECO:0000256" key="1">
    <source>
        <dbReference type="ARBA" id="ARBA00006484"/>
    </source>
</evidence>
<dbReference type="SUPFAM" id="SSF51735">
    <property type="entry name" value="NAD(P)-binding Rossmann-fold domains"/>
    <property type="match status" value="1"/>
</dbReference>
<reference evidence="5 6" key="1">
    <citation type="submission" date="2020-08" db="EMBL/GenBank/DDBJ databases">
        <title>Streptomycin Non-resistant strain, P. mexicana.</title>
        <authorList>
            <person name="Ganesh-Kumar S."/>
            <person name="Zhe T."/>
            <person name="Yu Z."/>
            <person name="Min Y."/>
        </authorList>
    </citation>
    <scope>NUCLEOTIDE SEQUENCE [LARGE SCALE GENOMIC DNA]</scope>
    <source>
        <strain evidence="5 6">GTZY2</strain>
    </source>
</reference>
<gene>
    <name evidence="5" type="ORF">IAE60_15855</name>
</gene>
<keyword evidence="2" id="KW-0560">Oxidoreductase</keyword>
<organism evidence="5 6">
    <name type="scientific">Pseudoxanthomonas mexicana</name>
    <dbReference type="NCBI Taxonomy" id="128785"/>
    <lineage>
        <taxon>Bacteria</taxon>
        <taxon>Pseudomonadati</taxon>
        <taxon>Pseudomonadota</taxon>
        <taxon>Gammaproteobacteria</taxon>
        <taxon>Lysobacterales</taxon>
        <taxon>Lysobacteraceae</taxon>
        <taxon>Pseudoxanthomonas</taxon>
    </lineage>
</organism>
<dbReference type="PIRSF" id="PIRSF000126">
    <property type="entry name" value="11-beta-HSD1"/>
    <property type="match status" value="1"/>
</dbReference>
<name>A0A7G9TB99_PSEMX</name>
<evidence type="ECO:0000313" key="5">
    <source>
        <dbReference type="EMBL" id="QNN77374.1"/>
    </source>
</evidence>
<dbReference type="InterPro" id="IPR057326">
    <property type="entry name" value="KR_dom"/>
</dbReference>
<dbReference type="Proteomes" id="UP000515838">
    <property type="component" value="Chromosome"/>
</dbReference>
<dbReference type="GO" id="GO:0016020">
    <property type="term" value="C:membrane"/>
    <property type="evidence" value="ECO:0007669"/>
    <property type="project" value="TreeGrafter"/>
</dbReference>
<accession>A0A7G9TB99</accession>
<dbReference type="PANTHER" id="PTHR44196:SF2">
    <property type="entry name" value="SHORT-CHAIN DEHYDROGENASE-RELATED"/>
    <property type="match status" value="1"/>
</dbReference>
<sequence>MPSGSPAPPPGYALVTGASSGIGERIAREYARRGVPLVLTARRADRLHALAEELRAQVAVEVMAADLADPAAPAALVEELDRRGVRIRILVNNAGYGMPGRYRSSDWADHAAFMQVMTTAVCELTWRLLPAIRADGRGRILNVASFAALMPAADGQTLYAPAKSFLLKFSEALALENADRGVHVTALCPGFTYSEFHDVTGTRGRMRVSPGMWLQAEDVARAGIDGNERGQVLVVPGWRYRVLHAIVKLLPHRVAMGMMARNSRRVRPL</sequence>
<dbReference type="Pfam" id="PF00106">
    <property type="entry name" value="adh_short"/>
    <property type="match status" value="1"/>
</dbReference>
<dbReference type="Gene3D" id="3.40.50.720">
    <property type="entry name" value="NAD(P)-binding Rossmann-like Domain"/>
    <property type="match status" value="1"/>
</dbReference>
<dbReference type="PANTHER" id="PTHR44196">
    <property type="entry name" value="DEHYDROGENASE/REDUCTASE SDR FAMILY MEMBER 7B"/>
    <property type="match status" value="1"/>
</dbReference>
<dbReference type="PRINTS" id="PR00080">
    <property type="entry name" value="SDRFAMILY"/>
</dbReference>
<dbReference type="PRINTS" id="PR00081">
    <property type="entry name" value="GDHRDH"/>
</dbReference>